<evidence type="ECO:0000259" key="6">
    <source>
        <dbReference type="PROSITE" id="PS51192"/>
    </source>
</evidence>
<dbReference type="PANTHER" id="PTHR43519">
    <property type="entry name" value="ATP-DEPENDENT RNA HELICASE HRPB"/>
    <property type="match status" value="1"/>
</dbReference>
<dbReference type="RefSeq" id="WP_072596470.1">
    <property type="nucleotide sequence ID" value="NZ_CP018221.1"/>
</dbReference>
<dbReference type="PROSITE" id="PS51192">
    <property type="entry name" value="HELICASE_ATP_BIND_1"/>
    <property type="match status" value="1"/>
</dbReference>
<dbReference type="Pfam" id="PF00270">
    <property type="entry name" value="DEAD"/>
    <property type="match status" value="1"/>
</dbReference>
<evidence type="ECO:0000256" key="4">
    <source>
        <dbReference type="ARBA" id="ARBA00022840"/>
    </source>
</evidence>
<protein>
    <submittedName>
        <fullName evidence="8">ATP-dependent helicase HrpB</fullName>
    </submittedName>
</protein>
<sequence length="817" mass="87351">MTALPVEAALPDLIAALDAASNAVLIAPPGAGKTTAVAPALLGRPWRDGKIIVLAPRRLAARAAAERMAELAGEAVGRTIGYRTRLDSKTSAATRIEVVTEGIFANRIQADPELAGVSAVLFDEAHERSLEGDTALALALDAQSALRPDLRLLVMSATLDGAAYARLMQDAPLIESEGRTFPLEYRYLGRDAGERIEDAMARAIRQALRENEGDVLAFLPGVAEIERTAERVGDMPGIALHRLHGSLSPQEQRAAVRAGSTRKLVLATAIAETSLTIDGVRVVVDSGLARRPRYDRGSGLTRLVTERVSRAAANQRAGRAGRQAPGIAYRLWDEQQTASLPPFDPPEILEADLSGLVLDLALWGVNDPASLRWLDPPPAAAVAEARDRLARLDALDADGRPTAHGREIARLPLPPRLGHMLIAARDHDAVATAARVAVLLGERGLGGKHADLSTRLRRWAESRDPRAASAARLASRWQGLVEPEGGSAPVEDDAGLCVALAFPDRVARRRGADGAEWLTVGGRGLKLDPADPLARHEWLAVAEAQGSAASARILAAAPIDAALVERLFASRIVTERSARYDPATRAVTPERRRRLGAITLSRGPDSSAEPAAVSAALEEAVREHGLHLLPWPEEARALQARVGFVRGHDSSLPDLSDEALGRSIAEWLPPLLQNIRRLDAISPERLNRVLQDMLGWEGGRALERMAPARLATPAGSNHEIDYAADGGPTVHVRVQALFGLKAHPMVARGAVPLTLALTSPAGRPIQTTRDLPGFWAGSWQAVAKEMRGRYPKHPWPDDPAAAAATVRTKKADARRSS</sequence>
<dbReference type="FunFam" id="3.40.50.300:FF:002125">
    <property type="entry name" value="ATP-dependent helicase HrpB"/>
    <property type="match status" value="1"/>
</dbReference>
<keyword evidence="1" id="KW-0547">Nucleotide-binding</keyword>
<dbReference type="InterPro" id="IPR049614">
    <property type="entry name" value="HrpB_DEXH"/>
</dbReference>
<dbReference type="Gene3D" id="3.40.50.300">
    <property type="entry name" value="P-loop containing nucleotide triphosphate hydrolases"/>
    <property type="match status" value="2"/>
</dbReference>
<dbReference type="InterPro" id="IPR013689">
    <property type="entry name" value="RNA_helicase_ATP-dep_HrpB_C"/>
</dbReference>
<dbReference type="PROSITE" id="PS00690">
    <property type="entry name" value="DEAH_ATP_HELICASE"/>
    <property type="match status" value="1"/>
</dbReference>
<dbReference type="InterPro" id="IPR002464">
    <property type="entry name" value="DNA/RNA_helicase_DEAH_CS"/>
</dbReference>
<dbReference type="GO" id="GO:0005524">
    <property type="term" value="F:ATP binding"/>
    <property type="evidence" value="ECO:0007669"/>
    <property type="project" value="UniProtKB-KW"/>
</dbReference>
<dbReference type="InterPro" id="IPR027417">
    <property type="entry name" value="P-loop_NTPase"/>
</dbReference>
<evidence type="ECO:0000256" key="1">
    <source>
        <dbReference type="ARBA" id="ARBA00022741"/>
    </source>
</evidence>
<dbReference type="InterPro" id="IPR010225">
    <property type="entry name" value="HrpB"/>
</dbReference>
<evidence type="ECO:0000259" key="7">
    <source>
        <dbReference type="PROSITE" id="PS51194"/>
    </source>
</evidence>
<dbReference type="OrthoDB" id="9805617at2"/>
<evidence type="ECO:0000256" key="3">
    <source>
        <dbReference type="ARBA" id="ARBA00022806"/>
    </source>
</evidence>
<feature type="domain" description="Helicase C-terminal" evidence="7">
    <location>
        <begin position="203"/>
        <end position="364"/>
    </location>
</feature>
<dbReference type="SMART" id="SM00847">
    <property type="entry name" value="HA2"/>
    <property type="match status" value="1"/>
</dbReference>
<dbReference type="AlphaFoldDB" id="A0A1L3ZTG9"/>
<name>A0A1L3ZTG9_9SPHN</name>
<evidence type="ECO:0000256" key="2">
    <source>
        <dbReference type="ARBA" id="ARBA00022801"/>
    </source>
</evidence>
<feature type="region of interest" description="Disordered" evidence="5">
    <location>
        <begin position="789"/>
        <end position="817"/>
    </location>
</feature>
<evidence type="ECO:0000256" key="5">
    <source>
        <dbReference type="SAM" id="MobiDB-lite"/>
    </source>
</evidence>
<feature type="domain" description="Helicase ATP-binding" evidence="6">
    <location>
        <begin position="14"/>
        <end position="177"/>
    </location>
</feature>
<dbReference type="SMART" id="SM00490">
    <property type="entry name" value="HELICc"/>
    <property type="match status" value="1"/>
</dbReference>
<dbReference type="NCBIfam" id="TIGR01970">
    <property type="entry name" value="DEAH_box_HrpB"/>
    <property type="match status" value="1"/>
</dbReference>
<dbReference type="InterPro" id="IPR001650">
    <property type="entry name" value="Helicase_C-like"/>
</dbReference>
<reference evidence="9" key="1">
    <citation type="submission" date="2016-11" db="EMBL/GenBank/DDBJ databases">
        <title>Complete Genome Sequence of alachlor-degrading Sphingomonas sp. strain JJ-A5.</title>
        <authorList>
            <person name="Lee H."/>
            <person name="Ka J.-O."/>
        </authorList>
    </citation>
    <scope>NUCLEOTIDE SEQUENCE [LARGE SCALE GENOMIC DNA]</scope>
    <source>
        <strain evidence="9">JJ-A5</strain>
    </source>
</reference>
<proteinExistence type="predicted"/>
<keyword evidence="9" id="KW-1185">Reference proteome</keyword>
<dbReference type="KEGG" id="sphj:BSL82_05985"/>
<evidence type="ECO:0000313" key="9">
    <source>
        <dbReference type="Proteomes" id="UP000182063"/>
    </source>
</evidence>
<dbReference type="SUPFAM" id="SSF52540">
    <property type="entry name" value="P-loop containing nucleoside triphosphate hydrolases"/>
    <property type="match status" value="1"/>
</dbReference>
<keyword evidence="4" id="KW-0067">ATP-binding</keyword>
<dbReference type="Gene3D" id="1.20.120.1080">
    <property type="match status" value="1"/>
</dbReference>
<dbReference type="Pfam" id="PF08482">
    <property type="entry name" value="HrpB_C"/>
    <property type="match status" value="1"/>
</dbReference>
<dbReference type="PIRSF" id="PIRSF005496">
    <property type="entry name" value="ATP_hel_hrpB"/>
    <property type="match status" value="1"/>
</dbReference>
<dbReference type="STRING" id="1921510.BSL82_05985"/>
<dbReference type="PANTHER" id="PTHR43519:SF1">
    <property type="entry name" value="ATP-DEPENDENT RNA HELICASE HRPB"/>
    <property type="match status" value="1"/>
</dbReference>
<gene>
    <name evidence="8" type="ORF">BSL82_05985</name>
</gene>
<dbReference type="CDD" id="cd17990">
    <property type="entry name" value="DEXHc_HrpB"/>
    <property type="match status" value="1"/>
</dbReference>
<dbReference type="Proteomes" id="UP000182063">
    <property type="component" value="Chromosome"/>
</dbReference>
<dbReference type="InterPro" id="IPR007502">
    <property type="entry name" value="Helicase-assoc_dom"/>
</dbReference>
<dbReference type="Pfam" id="PF00271">
    <property type="entry name" value="Helicase_C"/>
    <property type="match status" value="1"/>
</dbReference>
<organism evidence="8 9">
    <name type="scientific">Tardibacter chloracetimidivorans</name>
    <dbReference type="NCBI Taxonomy" id="1921510"/>
    <lineage>
        <taxon>Bacteria</taxon>
        <taxon>Pseudomonadati</taxon>
        <taxon>Pseudomonadota</taxon>
        <taxon>Alphaproteobacteria</taxon>
        <taxon>Sphingomonadales</taxon>
        <taxon>Sphingomonadaceae</taxon>
        <taxon>Tardibacter</taxon>
    </lineage>
</organism>
<dbReference type="InterPro" id="IPR011545">
    <property type="entry name" value="DEAD/DEAH_box_helicase_dom"/>
</dbReference>
<dbReference type="GO" id="GO:0004386">
    <property type="term" value="F:helicase activity"/>
    <property type="evidence" value="ECO:0007669"/>
    <property type="project" value="UniProtKB-KW"/>
</dbReference>
<accession>A0A1L3ZTG9</accession>
<dbReference type="InterPro" id="IPR014001">
    <property type="entry name" value="Helicase_ATP-bd"/>
</dbReference>
<dbReference type="SMART" id="SM00487">
    <property type="entry name" value="DEXDc"/>
    <property type="match status" value="1"/>
</dbReference>
<dbReference type="GO" id="GO:0016787">
    <property type="term" value="F:hydrolase activity"/>
    <property type="evidence" value="ECO:0007669"/>
    <property type="project" value="UniProtKB-KW"/>
</dbReference>
<dbReference type="PROSITE" id="PS51194">
    <property type="entry name" value="HELICASE_CTER"/>
    <property type="match status" value="1"/>
</dbReference>
<evidence type="ECO:0000313" key="8">
    <source>
        <dbReference type="EMBL" id="API58918.1"/>
    </source>
</evidence>
<dbReference type="GO" id="GO:0003676">
    <property type="term" value="F:nucleic acid binding"/>
    <property type="evidence" value="ECO:0007669"/>
    <property type="project" value="InterPro"/>
</dbReference>
<dbReference type="CDD" id="cd18791">
    <property type="entry name" value="SF2_C_RHA"/>
    <property type="match status" value="1"/>
</dbReference>
<keyword evidence="2" id="KW-0378">Hydrolase</keyword>
<keyword evidence="3 8" id="KW-0347">Helicase</keyword>
<dbReference type="EMBL" id="CP018221">
    <property type="protein sequence ID" value="API58918.1"/>
    <property type="molecule type" value="Genomic_DNA"/>
</dbReference>